<dbReference type="Proteomes" id="UP001249851">
    <property type="component" value="Unassembled WGS sequence"/>
</dbReference>
<reference evidence="1" key="2">
    <citation type="journal article" date="2023" name="Science">
        <title>Genomic signatures of disease resistance in endangered staghorn corals.</title>
        <authorList>
            <person name="Vollmer S.V."/>
            <person name="Selwyn J.D."/>
            <person name="Despard B.A."/>
            <person name="Roesel C.L."/>
        </authorList>
    </citation>
    <scope>NUCLEOTIDE SEQUENCE</scope>
    <source>
        <strain evidence="1">K2</strain>
    </source>
</reference>
<comment type="caution">
    <text evidence="1">The sequence shown here is derived from an EMBL/GenBank/DDBJ whole genome shotgun (WGS) entry which is preliminary data.</text>
</comment>
<proteinExistence type="predicted"/>
<accession>A0AAD9R1S3</accession>
<keyword evidence="2" id="KW-1185">Reference proteome</keyword>
<reference evidence="1" key="1">
    <citation type="journal article" date="2023" name="G3 (Bethesda)">
        <title>Whole genome assembly and annotation of the endangered Caribbean coral Acropora cervicornis.</title>
        <authorList>
            <person name="Selwyn J.D."/>
            <person name="Vollmer S.V."/>
        </authorList>
    </citation>
    <scope>NUCLEOTIDE SEQUENCE</scope>
    <source>
        <strain evidence="1">K2</strain>
    </source>
</reference>
<evidence type="ECO:0000313" key="1">
    <source>
        <dbReference type="EMBL" id="KAK2571559.1"/>
    </source>
</evidence>
<dbReference type="AlphaFoldDB" id="A0AAD9R1S3"/>
<gene>
    <name evidence="1" type="ORF">P5673_002916</name>
</gene>
<sequence length="77" mass="8352">MGILLGSSEPLSQMLLLFGHIKSPMCPFTLTSCAEAERSSLMLVLATSAQAFLELLLSEIFIPQIMGYSPASECAKW</sequence>
<name>A0AAD9R1S3_ACRCE</name>
<evidence type="ECO:0000313" key="2">
    <source>
        <dbReference type="Proteomes" id="UP001249851"/>
    </source>
</evidence>
<dbReference type="EMBL" id="JARQWQ010000005">
    <property type="protein sequence ID" value="KAK2571559.1"/>
    <property type="molecule type" value="Genomic_DNA"/>
</dbReference>
<organism evidence="1 2">
    <name type="scientific">Acropora cervicornis</name>
    <name type="common">Staghorn coral</name>
    <dbReference type="NCBI Taxonomy" id="6130"/>
    <lineage>
        <taxon>Eukaryota</taxon>
        <taxon>Metazoa</taxon>
        <taxon>Cnidaria</taxon>
        <taxon>Anthozoa</taxon>
        <taxon>Hexacorallia</taxon>
        <taxon>Scleractinia</taxon>
        <taxon>Astrocoeniina</taxon>
        <taxon>Acroporidae</taxon>
        <taxon>Acropora</taxon>
    </lineage>
</organism>
<protein>
    <submittedName>
        <fullName evidence="1">Uncharacterized protein</fullName>
    </submittedName>
</protein>